<keyword evidence="7" id="KW-1185">Reference proteome</keyword>
<evidence type="ECO:0000256" key="2">
    <source>
        <dbReference type="ARBA" id="ARBA00022801"/>
    </source>
</evidence>
<organism evidence="6 7">
    <name type="scientific">Aeoliella straminimaris</name>
    <dbReference type="NCBI Taxonomy" id="2954799"/>
    <lineage>
        <taxon>Bacteria</taxon>
        <taxon>Pseudomonadati</taxon>
        <taxon>Planctomycetota</taxon>
        <taxon>Planctomycetia</taxon>
        <taxon>Pirellulales</taxon>
        <taxon>Lacipirellulaceae</taxon>
        <taxon>Aeoliella</taxon>
    </lineage>
</organism>
<feature type="domain" description="Beta-agarase/YXIM esterase-like galactose-binding" evidence="5">
    <location>
        <begin position="289"/>
        <end position="362"/>
    </location>
</feature>
<dbReference type="PANTHER" id="PTHR43695">
    <property type="entry name" value="PUTATIVE (AFU_ORTHOLOGUE AFUA_2G17250)-RELATED"/>
    <property type="match status" value="1"/>
</dbReference>
<dbReference type="Gene3D" id="3.40.50.1110">
    <property type="entry name" value="SGNH hydrolase"/>
    <property type="match status" value="2"/>
</dbReference>
<protein>
    <submittedName>
        <fullName evidence="6">Rhamnogalacturonan acetylesterase</fullName>
    </submittedName>
</protein>
<name>A0A9X2F846_9BACT</name>
<dbReference type="Pfam" id="PF13472">
    <property type="entry name" value="Lipase_GDSL_2"/>
    <property type="match status" value="2"/>
</dbReference>
<dbReference type="Gene3D" id="2.60.120.430">
    <property type="entry name" value="Galactose-binding lectin"/>
    <property type="match status" value="1"/>
</dbReference>
<comment type="similarity">
    <text evidence="1">Belongs to the 'GDSL' lipolytic enzyme family.</text>
</comment>
<dbReference type="Pfam" id="PF21254">
    <property type="entry name" value="AGA-YXIM_GBD"/>
    <property type="match status" value="1"/>
</dbReference>
<dbReference type="GO" id="GO:0016788">
    <property type="term" value="F:hydrolase activity, acting on ester bonds"/>
    <property type="evidence" value="ECO:0007669"/>
    <property type="project" value="UniProtKB-ARBA"/>
</dbReference>
<gene>
    <name evidence="6" type="ORF">NG895_09305</name>
</gene>
<evidence type="ECO:0000313" key="7">
    <source>
        <dbReference type="Proteomes" id="UP001155241"/>
    </source>
</evidence>
<evidence type="ECO:0000259" key="4">
    <source>
        <dbReference type="Pfam" id="PF13472"/>
    </source>
</evidence>
<dbReference type="SUPFAM" id="SSF49785">
    <property type="entry name" value="Galactose-binding domain-like"/>
    <property type="match status" value="1"/>
</dbReference>
<dbReference type="InterPro" id="IPR049033">
    <property type="entry name" value="AGA-YXIM_GBD"/>
</dbReference>
<feature type="signal peptide" evidence="3">
    <location>
        <begin position="1"/>
        <end position="29"/>
    </location>
</feature>
<dbReference type="InterPro" id="IPR008979">
    <property type="entry name" value="Galactose-bd-like_sf"/>
</dbReference>
<evidence type="ECO:0000256" key="1">
    <source>
        <dbReference type="ARBA" id="ARBA00008668"/>
    </source>
</evidence>
<feature type="domain" description="SGNH hydrolase-type esterase" evidence="4">
    <location>
        <begin position="454"/>
        <end position="615"/>
    </location>
</feature>
<dbReference type="InterPro" id="IPR013830">
    <property type="entry name" value="SGNH_hydro"/>
</dbReference>
<dbReference type="EMBL" id="JAMXLR010000033">
    <property type="protein sequence ID" value="MCO6044105.1"/>
    <property type="molecule type" value="Genomic_DNA"/>
</dbReference>
<feature type="chain" id="PRO_5040787967" evidence="3">
    <location>
        <begin position="30"/>
        <end position="676"/>
    </location>
</feature>
<dbReference type="AlphaFoldDB" id="A0A9X2F846"/>
<keyword evidence="2" id="KW-0378">Hydrolase</keyword>
<dbReference type="Proteomes" id="UP001155241">
    <property type="component" value="Unassembled WGS sequence"/>
</dbReference>
<evidence type="ECO:0000259" key="5">
    <source>
        <dbReference type="Pfam" id="PF21254"/>
    </source>
</evidence>
<accession>A0A9X2F846</accession>
<reference evidence="6" key="1">
    <citation type="submission" date="2022-06" db="EMBL/GenBank/DDBJ databases">
        <title>Aeoliella straminimaris, a novel planctomycete from sediments.</title>
        <authorList>
            <person name="Vitorino I.R."/>
            <person name="Lage O.M."/>
        </authorList>
    </citation>
    <scope>NUCLEOTIDE SEQUENCE</scope>
    <source>
        <strain evidence="6">ICT_H6.2</strain>
    </source>
</reference>
<dbReference type="SUPFAM" id="SSF52266">
    <property type="entry name" value="SGNH hydrolase"/>
    <property type="match status" value="2"/>
</dbReference>
<keyword evidence="3" id="KW-0732">Signal</keyword>
<proteinExistence type="inferred from homology"/>
<sequence>MILCCPFFSHLRGQLLAGLLSLATVATYAEQVERPAKPTLYLIGDSTVRCGRGNGEGGMYGWGQVLAPHFDTAQINVVNKAIGGRSSRTFLTEGRWREVLEQLQPGDFVLMQFGHNDGGEMFNGSRPRASIKGNGDETREGVVEATGKPDVVHSYGWYLRKYCENAKQHGATPIVLSQIPRDRWQDGKVIRASNDYGKWAREAAEQADALFVDLNEIVSQRYEQDGQVKVHADYFTPQDHTHTSLEGALVNAECVADGISQLDSCELRDYLLPPDQVPAREDGKFTVKRFDFGAGEVARGYYPVTADMTYTPERGYGFEPTIKVENASTDDDPLAGDVCQSDKPFYFSVDLPEGNYRVSIATPRVSPSNPVTVKAELRRLMVERSAEPTHEIIVNLRRPELRDGGQVRLKGREKTTEAWAWDNRLTLEFNGPQPAVASVIIEPADDAPTVFLAGDSTVADQPREPWNSWGQMLPRFFQPSVAVANHSESGETVRGSLGAHRFDKIFESAQPDDYLFIQFGHNDMKIKDADALEQYRRSLEQLVERARAQGVHPVLVTSMERLGGAQHETLGKYPQTVRQVAADLDVPLIDLNSQSRLLYRALGDNLDRAFVDKTHHTSYGSYLLARKVVADIRSQLPSLAPHLTQDAPYGDEGVIPYEEWKLPASPTRDLAASESS</sequence>
<dbReference type="InterPro" id="IPR037459">
    <property type="entry name" value="RhgT-like"/>
</dbReference>
<dbReference type="RefSeq" id="WP_252852211.1">
    <property type="nucleotide sequence ID" value="NZ_JAMXLR010000033.1"/>
</dbReference>
<feature type="domain" description="SGNH hydrolase-type esterase" evidence="4">
    <location>
        <begin position="42"/>
        <end position="222"/>
    </location>
</feature>
<dbReference type="PANTHER" id="PTHR43695:SF1">
    <property type="entry name" value="RHAMNOGALACTURONAN ACETYLESTERASE"/>
    <property type="match status" value="1"/>
</dbReference>
<evidence type="ECO:0000256" key="3">
    <source>
        <dbReference type="SAM" id="SignalP"/>
    </source>
</evidence>
<comment type="caution">
    <text evidence="6">The sequence shown here is derived from an EMBL/GenBank/DDBJ whole genome shotgun (WGS) entry which is preliminary data.</text>
</comment>
<dbReference type="InterPro" id="IPR036514">
    <property type="entry name" value="SGNH_hydro_sf"/>
</dbReference>
<dbReference type="CDD" id="cd01821">
    <property type="entry name" value="Rhamnogalacturan_acetylesterase_like"/>
    <property type="match status" value="2"/>
</dbReference>
<evidence type="ECO:0000313" key="6">
    <source>
        <dbReference type="EMBL" id="MCO6044105.1"/>
    </source>
</evidence>